<dbReference type="Pfam" id="PF00144">
    <property type="entry name" value="Beta-lactamase"/>
    <property type="match status" value="1"/>
</dbReference>
<feature type="chain" id="PRO_5038824389" evidence="2">
    <location>
        <begin position="23"/>
        <end position="625"/>
    </location>
</feature>
<dbReference type="Gene3D" id="3.40.710.10">
    <property type="entry name" value="DD-peptidase/beta-lactamase superfamily"/>
    <property type="match status" value="1"/>
</dbReference>
<reference evidence="4" key="1">
    <citation type="journal article" date="2021" name="PeerJ">
        <title>Extensive microbial diversity within the chicken gut microbiome revealed by metagenomics and culture.</title>
        <authorList>
            <person name="Gilroy R."/>
            <person name="Ravi A."/>
            <person name="Getino M."/>
            <person name="Pursley I."/>
            <person name="Horton D.L."/>
            <person name="Alikhan N.F."/>
            <person name="Baker D."/>
            <person name="Gharbi K."/>
            <person name="Hall N."/>
            <person name="Watson M."/>
            <person name="Adriaenssens E.M."/>
            <person name="Foster-Nyarko E."/>
            <person name="Jarju S."/>
            <person name="Secka A."/>
            <person name="Antonio M."/>
            <person name="Oren A."/>
            <person name="Chaudhuri R.R."/>
            <person name="La Ragione R."/>
            <person name="Hildebrand F."/>
            <person name="Pallen M.J."/>
        </authorList>
    </citation>
    <scope>NUCLEOTIDE SEQUENCE</scope>
    <source>
        <strain evidence="4">ChiHjej13B12-24818</strain>
    </source>
</reference>
<feature type="transmembrane region" description="Helical" evidence="1">
    <location>
        <begin position="487"/>
        <end position="507"/>
    </location>
</feature>
<dbReference type="AlphaFoldDB" id="A0A9D2LB18"/>
<dbReference type="InterPro" id="IPR050789">
    <property type="entry name" value="Diverse_Enzym_Activities"/>
</dbReference>
<evidence type="ECO:0000259" key="3">
    <source>
        <dbReference type="Pfam" id="PF00144"/>
    </source>
</evidence>
<protein>
    <submittedName>
        <fullName evidence="4">Beta-lactamase family protein</fullName>
    </submittedName>
</protein>
<keyword evidence="2" id="KW-0732">Signal</keyword>
<gene>
    <name evidence="4" type="ORF">H9786_01005</name>
</gene>
<feature type="domain" description="Beta-lactamase-related" evidence="3">
    <location>
        <begin position="41"/>
        <end position="349"/>
    </location>
</feature>
<name>A0A9D2LB18_9MICO</name>
<evidence type="ECO:0000256" key="2">
    <source>
        <dbReference type="SAM" id="SignalP"/>
    </source>
</evidence>
<organism evidence="4 5">
    <name type="scientific">Candidatus Brachybacterium merdavium</name>
    <dbReference type="NCBI Taxonomy" id="2838513"/>
    <lineage>
        <taxon>Bacteria</taxon>
        <taxon>Bacillati</taxon>
        <taxon>Actinomycetota</taxon>
        <taxon>Actinomycetes</taxon>
        <taxon>Micrococcales</taxon>
        <taxon>Dermabacteraceae</taxon>
        <taxon>Brachybacterium</taxon>
    </lineage>
</organism>
<evidence type="ECO:0000256" key="1">
    <source>
        <dbReference type="SAM" id="Phobius"/>
    </source>
</evidence>
<feature type="transmembrane region" description="Helical" evidence="1">
    <location>
        <begin position="528"/>
        <end position="552"/>
    </location>
</feature>
<evidence type="ECO:0000313" key="4">
    <source>
        <dbReference type="EMBL" id="HJB09100.1"/>
    </source>
</evidence>
<reference evidence="4" key="2">
    <citation type="submission" date="2021-04" db="EMBL/GenBank/DDBJ databases">
        <authorList>
            <person name="Gilroy R."/>
        </authorList>
    </citation>
    <scope>NUCLEOTIDE SEQUENCE</scope>
    <source>
        <strain evidence="4">ChiHjej13B12-24818</strain>
    </source>
</reference>
<proteinExistence type="predicted"/>
<keyword evidence="1" id="KW-0812">Transmembrane</keyword>
<feature type="transmembrane region" description="Helical" evidence="1">
    <location>
        <begin position="564"/>
        <end position="587"/>
    </location>
</feature>
<comment type="caution">
    <text evidence="4">The sequence shown here is derived from an EMBL/GenBank/DDBJ whole genome shotgun (WGS) entry which is preliminary data.</text>
</comment>
<keyword evidence="1" id="KW-1133">Transmembrane helix</keyword>
<dbReference type="PANTHER" id="PTHR43283">
    <property type="entry name" value="BETA-LACTAMASE-RELATED"/>
    <property type="match status" value="1"/>
</dbReference>
<evidence type="ECO:0000313" key="5">
    <source>
        <dbReference type="Proteomes" id="UP000823823"/>
    </source>
</evidence>
<dbReference type="Proteomes" id="UP000823823">
    <property type="component" value="Unassembled WGS sequence"/>
</dbReference>
<dbReference type="PANTHER" id="PTHR43283:SF18">
    <property type="match status" value="1"/>
</dbReference>
<keyword evidence="1" id="KW-0472">Membrane</keyword>
<dbReference type="InterPro" id="IPR001466">
    <property type="entry name" value="Beta-lactam-related"/>
</dbReference>
<accession>A0A9D2LB18</accession>
<dbReference type="InterPro" id="IPR012338">
    <property type="entry name" value="Beta-lactam/transpept-like"/>
</dbReference>
<feature type="signal peptide" evidence="2">
    <location>
        <begin position="1"/>
        <end position="22"/>
    </location>
</feature>
<dbReference type="SUPFAM" id="SSF56601">
    <property type="entry name" value="beta-lactamase/transpeptidase-like"/>
    <property type="match status" value="1"/>
</dbReference>
<dbReference type="EMBL" id="DWZH01000008">
    <property type="protein sequence ID" value="HJB09100.1"/>
    <property type="molecule type" value="Genomic_DNA"/>
</dbReference>
<feature type="transmembrane region" description="Helical" evidence="1">
    <location>
        <begin position="599"/>
        <end position="620"/>
    </location>
</feature>
<sequence length="625" mass="65624">MPLLVLAAAMLLVTMGASPGAAAPPRMGATGLQEEVDELLAEHVGVTTPGAMVAVVGPEGPLVLEAEGWADPLARSRLTLDSRTPVASVTKVVTSLTALRLHHEGLLDLDADIRGDLPLTDRREDAARTPVTGRHLLTHHSGLSEPLLVHPQAPDSQLATLRDVLEQNPPVLDHPADIGLHYSPLHGHTLLGAMIEDATGISFDEAAARWVLDPVGAGTAGFDGPSTAAGDVTLTGRDGSDRVATPWPNVPQRPAATLTWSTHDAAALLDALITPDSPLPAPVVEEATTTTVRPAHGGGGHTQVFFEGRRAEVPVLEHAGANGLAWLALVPEAEIGVFAAVTTEDSEAAAFTESVLETVADWSARSGLADRTPVPEHGAPTITPPWALPHEPADPTGTYQQRLFAGQGPELLLRTATGQVTITRDGDDVLMGQRRLAPSGTPGRWCDQQGCVAAVRSGDGAVTIQRSDRAMLEQTLVAAPWWTDQRFVLAAVAGAALIWVLALGGAARAWWRRRRGADVSPAVSRPLALAWGSVSLAVVAATVLLLGSVLTAPSMRWIHAEGPAVWMLRLLTLAQLLLGAAWTLRAAARRHRLGRWSRALVPPALLIGLAVSVVLISWALPSSAL</sequence>